<feature type="compositionally biased region" description="Basic and acidic residues" evidence="1">
    <location>
        <begin position="131"/>
        <end position="145"/>
    </location>
</feature>
<feature type="region of interest" description="Disordered" evidence="1">
    <location>
        <begin position="119"/>
        <end position="146"/>
    </location>
</feature>
<reference evidence="2 3" key="1">
    <citation type="journal article" date="2018" name="Front. Microbiol.">
        <title>Jumbo Bacteriophages Are Represented Within an Increasing Diversity of Environmental Viruses Infecting the Emerging Phytopathogen, Dickeya solani.</title>
        <authorList>
            <person name="Day A.W."/>
            <person name="Ahn J."/>
            <person name="Salmond G.P.C."/>
        </authorList>
    </citation>
    <scope>NUCLEOTIDE SEQUENCE [LARGE SCALE GENOMIC DNA]</scope>
</reference>
<name>A0A384ZXJ9_9CAUD</name>
<gene>
    <name evidence="2" type="ORF">JA29_223</name>
</gene>
<evidence type="ECO:0000256" key="1">
    <source>
        <dbReference type="SAM" id="MobiDB-lite"/>
    </source>
</evidence>
<evidence type="ECO:0000313" key="2">
    <source>
        <dbReference type="EMBL" id="AXG66949.1"/>
    </source>
</evidence>
<feature type="compositionally biased region" description="Acidic residues" evidence="1">
    <location>
        <begin position="302"/>
        <end position="316"/>
    </location>
</feature>
<proteinExistence type="predicted"/>
<organism evidence="2 3">
    <name type="scientific">Dickeya phage vB_DsoM_JA29</name>
    <dbReference type="NCBI Taxonomy" id="2283031"/>
    <lineage>
        <taxon>Viruses</taxon>
        <taxon>Duplodnaviria</taxon>
        <taxon>Heunggongvirae</taxon>
        <taxon>Uroviricota</taxon>
        <taxon>Caudoviricetes</taxon>
        <taxon>Salmondvirus</taxon>
        <taxon>Salmondvirus JA29</taxon>
    </lineage>
</organism>
<evidence type="ECO:0000313" key="3">
    <source>
        <dbReference type="Proteomes" id="UP000263326"/>
    </source>
</evidence>
<dbReference type="EMBL" id="MH460461">
    <property type="protein sequence ID" value="AXG66949.1"/>
    <property type="molecule type" value="Genomic_DNA"/>
</dbReference>
<feature type="compositionally biased region" description="Basic residues" evidence="1">
    <location>
        <begin position="320"/>
        <end position="329"/>
    </location>
</feature>
<sequence>MARGFDAVSDNSSRDNLRESDLWEIYPLAKKAAGQWTTLRILSLDFLPIKKHWVRIMAGKEKSKLVKIPVMCVNFDPDNKEPLRGMKCPWCALEHGDDKSGAPAQYDFKWYVQAISRDEQESKPRKLPKHTSQEKKTGKKDKDSDSWTPVVVVPITNSLANKIKQLGERNFHKVKDKKTGKKVEKAFPINDKKYGCDVEIKYDAKAAAANKYTVERGKHRPITEEEEEYLTWNFDDWEGIYNALGRLDEKAALTEFKRMDIIGGSEVVDDDDDDDDDDDSMSLGKKKKGKKSNDKKRRKLNDDEDDDDDDDDDDEDDRKSKKSKKSKSRKLLDDDDDEDDRKSKKKKKSSDDKKKSSKKKKKSSDDDDEDEDSGKSKKKKKKSSDDKKSKKKKK</sequence>
<accession>A0A384ZXJ9</accession>
<feature type="compositionally biased region" description="Basic residues" evidence="1">
    <location>
        <begin position="284"/>
        <end position="299"/>
    </location>
</feature>
<dbReference type="Proteomes" id="UP000263326">
    <property type="component" value="Segment"/>
</dbReference>
<keyword evidence="3" id="KW-1185">Reference proteome</keyword>
<feature type="compositionally biased region" description="Acidic residues" evidence="1">
    <location>
        <begin position="267"/>
        <end position="280"/>
    </location>
</feature>
<protein>
    <submittedName>
        <fullName evidence="2">Putative ssDNA binding protein</fullName>
    </submittedName>
</protein>
<feature type="region of interest" description="Disordered" evidence="1">
    <location>
        <begin position="265"/>
        <end position="394"/>
    </location>
</feature>